<dbReference type="Proteomes" id="UP001362999">
    <property type="component" value="Unassembled WGS sequence"/>
</dbReference>
<dbReference type="SUPFAM" id="SSF51735">
    <property type="entry name" value="NAD(P)-binding Rossmann-fold domains"/>
    <property type="match status" value="1"/>
</dbReference>
<dbReference type="PANTHER" id="PTHR43439">
    <property type="entry name" value="PHENYLACETATE-COENZYME A LIGASE"/>
    <property type="match status" value="1"/>
</dbReference>
<dbReference type="Gene3D" id="3.40.50.12780">
    <property type="entry name" value="N-terminal domain of ligase-like"/>
    <property type="match status" value="1"/>
</dbReference>
<dbReference type="InterPro" id="IPR013120">
    <property type="entry name" value="FAR_NAD-bd"/>
</dbReference>
<feature type="domain" description="AMP-dependent synthetase/ligase" evidence="3">
    <location>
        <begin position="81"/>
        <end position="379"/>
    </location>
</feature>
<dbReference type="InterPro" id="IPR051414">
    <property type="entry name" value="Adenylate-forming_Reductase"/>
</dbReference>
<dbReference type="Gene3D" id="1.10.1200.10">
    <property type="entry name" value="ACP-like"/>
    <property type="match status" value="1"/>
</dbReference>
<gene>
    <name evidence="5" type="ORF">R3P38DRAFT_3346038</name>
</gene>
<dbReference type="SUPFAM" id="SSF56801">
    <property type="entry name" value="Acetyl-CoA synthetase-like"/>
    <property type="match status" value="1"/>
</dbReference>
<dbReference type="Pfam" id="PF07993">
    <property type="entry name" value="NAD_binding_4"/>
    <property type="match status" value="1"/>
</dbReference>
<name>A0AAW0D1A1_9AGAR</name>
<protein>
    <submittedName>
        <fullName evidence="5">Acetyl-CoA synthetase-like protein</fullName>
    </submittedName>
</protein>
<dbReference type="Gene3D" id="3.40.50.720">
    <property type="entry name" value="NAD(P)-binding Rossmann-like Domain"/>
    <property type="match status" value="1"/>
</dbReference>
<dbReference type="EMBL" id="JAWWNJ010000010">
    <property type="protein sequence ID" value="KAK7046200.1"/>
    <property type="molecule type" value="Genomic_DNA"/>
</dbReference>
<proteinExistence type="predicted"/>
<keyword evidence="2" id="KW-0597">Phosphoprotein</keyword>
<dbReference type="PROSITE" id="PS00455">
    <property type="entry name" value="AMP_BINDING"/>
    <property type="match status" value="1"/>
</dbReference>
<evidence type="ECO:0000256" key="2">
    <source>
        <dbReference type="ARBA" id="ARBA00022553"/>
    </source>
</evidence>
<reference evidence="5 6" key="1">
    <citation type="journal article" date="2024" name="J Genomics">
        <title>Draft genome sequencing and assembly of Favolaschia claudopus CIRM-BRFM 2984 isolated from oak limbs.</title>
        <authorList>
            <person name="Navarro D."/>
            <person name="Drula E."/>
            <person name="Chaduli D."/>
            <person name="Cazenave R."/>
            <person name="Ahrendt S."/>
            <person name="Wang J."/>
            <person name="Lipzen A."/>
            <person name="Daum C."/>
            <person name="Barry K."/>
            <person name="Grigoriev I.V."/>
            <person name="Favel A."/>
            <person name="Rosso M.N."/>
            <person name="Martin F."/>
        </authorList>
    </citation>
    <scope>NUCLEOTIDE SEQUENCE [LARGE SCALE GENOMIC DNA]</scope>
    <source>
        <strain evidence="5 6">CIRM-BRFM 2984</strain>
    </source>
</reference>
<dbReference type="InterPro" id="IPR020845">
    <property type="entry name" value="AMP-binding_CS"/>
</dbReference>
<evidence type="ECO:0000256" key="1">
    <source>
        <dbReference type="ARBA" id="ARBA00022450"/>
    </source>
</evidence>
<dbReference type="AlphaFoldDB" id="A0AAW0D1A1"/>
<dbReference type="InterPro" id="IPR036736">
    <property type="entry name" value="ACP-like_sf"/>
</dbReference>
<evidence type="ECO:0000313" key="6">
    <source>
        <dbReference type="Proteomes" id="UP001362999"/>
    </source>
</evidence>
<keyword evidence="1" id="KW-0596">Phosphopantetheine</keyword>
<sequence length="1093" mass="121294">MVSAVVTAGQGCCGVMNVRTLATGIPLSPMCDWHFQNSPNHALFCFSRADGSTQTIYWPEAVHAIWVGAKILRDRFNWVPGAAKAPVVAILATSDTISYFTMINSCFRANYTVFPISPRNSPAAVAHLLDKVGVQRLLLGQEPSMQDLLAAALNILREKYPETQPPNVSQLPPFEVLFLPENERILVPESVPYEFMGPDSTLLIVHSSGSTSFPKPIYWSNQRCLETSLFPWFGERDLTNQRISLHATPMYHIMGILQVFWSASAGLVITSNLPRAIPLLPTAEAFFDGAKATDTDILLSVPSFIETWASKPECVRWLAGRTGILYSGGPLNKEIGNFLISQGVTLFIQYGLSEAGMVSLVLPSEVGPTDWEYFTLPSVMTPEMIPHGNNTFELVMVSNEFYTPAVTNTTVRGKGAFATSDLLLAHPTKPGHWKVYGRTDDQIMHSTGEKTNPTPLESLLNQDPHVRSSVIFGRGRFQAGVIVEPQPAYKFDPEDQVKLAEFRNMIWSTVVKMNEIAPQHSRLFKEMITVVKPGKPFTYTAKMTVRRASVIADYEEEIDALYKLVDDSTSLNINIPPPTDWCEDSVRNFVRAAIVSVLTHHVGDEDDIFQHGCDSLQATWIRNALLHALREQTHLDTRRHTKNFVYEYPTVARLGRYLYSLGDRDGSGGEGREEEEEMQQSVEAKTRTMHAMVAKYTSNLRSPLRPAVNGTHAPIRDNGMAVLVTGTTGGLGCCLLAQLLQDPRVSRVYAFNRAGPGAGELFERQRRMLVERGLDGGILEDEKLTLLEGDLSEFNLGISEENYDVLYKRVTHIIHSAWPVNFSITLSSFERNIKGLRNLIDFSLASPFAEPRTLLYTSSIGVFHSPPAELHAQGYPEIAIDAGVAAGSGYEQSKWVCEEILRVTAEAHPTTAKLLVVRVGQLCGGVNGAWNAQEWLPAVIQSGKVIGCLPDDSRDVSWIPVHVAAAALIDFLGLPTGRILHLVNPRSVPWRTLAAAAASALDAPIVPYAEWLGRLEAAIREQPKSATVLRATHLLDFFRSLREEIPQEEAFGLMRLDMGNALAASRHLRDVEFRLSGRDMEQWMKYWRSVDLF</sequence>
<dbReference type="Pfam" id="PF23562">
    <property type="entry name" value="AMP-binding_C_3"/>
    <property type="match status" value="1"/>
</dbReference>
<keyword evidence="6" id="KW-1185">Reference proteome</keyword>
<dbReference type="InterPro" id="IPR000873">
    <property type="entry name" value="AMP-dep_synth/lig_dom"/>
</dbReference>
<evidence type="ECO:0000259" key="3">
    <source>
        <dbReference type="Pfam" id="PF00501"/>
    </source>
</evidence>
<feature type="domain" description="Thioester reductase (TE)" evidence="4">
    <location>
        <begin position="724"/>
        <end position="967"/>
    </location>
</feature>
<organism evidence="5 6">
    <name type="scientific">Favolaschia claudopus</name>
    <dbReference type="NCBI Taxonomy" id="2862362"/>
    <lineage>
        <taxon>Eukaryota</taxon>
        <taxon>Fungi</taxon>
        <taxon>Dikarya</taxon>
        <taxon>Basidiomycota</taxon>
        <taxon>Agaricomycotina</taxon>
        <taxon>Agaricomycetes</taxon>
        <taxon>Agaricomycetidae</taxon>
        <taxon>Agaricales</taxon>
        <taxon>Marasmiineae</taxon>
        <taxon>Mycenaceae</taxon>
        <taxon>Favolaschia</taxon>
    </lineage>
</organism>
<comment type="caution">
    <text evidence="5">The sequence shown here is derived from an EMBL/GenBank/DDBJ whole genome shotgun (WGS) entry which is preliminary data.</text>
</comment>
<evidence type="ECO:0000259" key="4">
    <source>
        <dbReference type="Pfam" id="PF07993"/>
    </source>
</evidence>
<dbReference type="Pfam" id="PF00501">
    <property type="entry name" value="AMP-binding"/>
    <property type="match status" value="1"/>
</dbReference>
<dbReference type="InterPro" id="IPR042099">
    <property type="entry name" value="ANL_N_sf"/>
</dbReference>
<evidence type="ECO:0000313" key="5">
    <source>
        <dbReference type="EMBL" id="KAK7046200.1"/>
    </source>
</evidence>
<dbReference type="PANTHER" id="PTHR43439:SF2">
    <property type="entry name" value="ENZYME, PUTATIVE (JCVI)-RELATED"/>
    <property type="match status" value="1"/>
</dbReference>
<accession>A0AAW0D1A1</accession>
<dbReference type="InterPro" id="IPR036291">
    <property type="entry name" value="NAD(P)-bd_dom_sf"/>
</dbReference>